<proteinExistence type="predicted"/>
<dbReference type="AlphaFoldDB" id="A0A9N9HNA3"/>
<dbReference type="EMBL" id="CAJVPY010008563">
    <property type="protein sequence ID" value="CAG8697702.1"/>
    <property type="molecule type" value="Genomic_DNA"/>
</dbReference>
<keyword evidence="2" id="KW-1185">Reference proteome</keyword>
<comment type="caution">
    <text evidence="1">The sequence shown here is derived from an EMBL/GenBank/DDBJ whole genome shotgun (WGS) entry which is preliminary data.</text>
</comment>
<name>A0A9N9HNA3_9GLOM</name>
<reference evidence="1" key="1">
    <citation type="submission" date="2021-06" db="EMBL/GenBank/DDBJ databases">
        <authorList>
            <person name="Kallberg Y."/>
            <person name="Tangrot J."/>
            <person name="Rosling A."/>
        </authorList>
    </citation>
    <scope>NUCLEOTIDE SEQUENCE</scope>
    <source>
        <strain evidence="1">MA453B</strain>
    </source>
</reference>
<organism evidence="1 2">
    <name type="scientific">Dentiscutata erythropus</name>
    <dbReference type="NCBI Taxonomy" id="1348616"/>
    <lineage>
        <taxon>Eukaryota</taxon>
        <taxon>Fungi</taxon>
        <taxon>Fungi incertae sedis</taxon>
        <taxon>Mucoromycota</taxon>
        <taxon>Glomeromycotina</taxon>
        <taxon>Glomeromycetes</taxon>
        <taxon>Diversisporales</taxon>
        <taxon>Gigasporaceae</taxon>
        <taxon>Dentiscutata</taxon>
    </lineage>
</organism>
<gene>
    <name evidence="1" type="ORF">DERYTH_LOCUS12783</name>
</gene>
<protein>
    <submittedName>
        <fullName evidence="1">24437_t:CDS:1</fullName>
    </submittedName>
</protein>
<dbReference type="Proteomes" id="UP000789405">
    <property type="component" value="Unassembled WGS sequence"/>
</dbReference>
<accession>A0A9N9HNA3</accession>
<sequence>MDVFKVDVIEDSKDELCSEDDEYKEDYEDKEGYEDEIEEMDYERTEEVEEQWNTWEIDESEVGHSDIAWQWWKYENERGAEIALSQDEETLDDEESQVEVVINSGITSLTTPERKNSTEE</sequence>
<evidence type="ECO:0000313" key="1">
    <source>
        <dbReference type="EMBL" id="CAG8697702.1"/>
    </source>
</evidence>
<evidence type="ECO:0000313" key="2">
    <source>
        <dbReference type="Proteomes" id="UP000789405"/>
    </source>
</evidence>